<feature type="compositionally biased region" description="Polar residues" evidence="1">
    <location>
        <begin position="113"/>
        <end position="130"/>
    </location>
</feature>
<feature type="compositionally biased region" description="Low complexity" evidence="1">
    <location>
        <begin position="181"/>
        <end position="193"/>
    </location>
</feature>
<feature type="region of interest" description="Disordered" evidence="1">
    <location>
        <begin position="579"/>
        <end position="600"/>
    </location>
</feature>
<dbReference type="RefSeq" id="XP_009225451.1">
    <property type="nucleotide sequence ID" value="XM_009227187.1"/>
</dbReference>
<feature type="compositionally biased region" description="Polar residues" evidence="1">
    <location>
        <begin position="282"/>
        <end position="294"/>
    </location>
</feature>
<evidence type="ECO:0000313" key="4">
    <source>
        <dbReference type="Proteomes" id="UP000006039"/>
    </source>
</evidence>
<feature type="compositionally biased region" description="Low complexity" evidence="1">
    <location>
        <begin position="225"/>
        <end position="240"/>
    </location>
</feature>
<organism evidence="2">
    <name type="scientific">Gaeumannomyces tritici (strain R3-111a-1)</name>
    <name type="common">Wheat and barley take-all root rot fungus</name>
    <name type="synonym">Gaeumannomyces graminis var. tritici</name>
    <dbReference type="NCBI Taxonomy" id="644352"/>
    <lineage>
        <taxon>Eukaryota</taxon>
        <taxon>Fungi</taxon>
        <taxon>Dikarya</taxon>
        <taxon>Ascomycota</taxon>
        <taxon>Pezizomycotina</taxon>
        <taxon>Sordariomycetes</taxon>
        <taxon>Sordariomycetidae</taxon>
        <taxon>Magnaporthales</taxon>
        <taxon>Magnaporthaceae</taxon>
        <taxon>Gaeumannomyces</taxon>
    </lineage>
</organism>
<feature type="compositionally biased region" description="Pro residues" evidence="1">
    <location>
        <begin position="250"/>
        <end position="260"/>
    </location>
</feature>
<dbReference type="VEuPathDB" id="FungiDB:GGTG_09343"/>
<dbReference type="OrthoDB" id="5244801at2759"/>
<protein>
    <submittedName>
        <fullName evidence="2 3">Uncharacterized protein</fullName>
    </submittedName>
</protein>
<feature type="region of interest" description="Disordered" evidence="1">
    <location>
        <begin position="82"/>
        <end position="155"/>
    </location>
</feature>
<evidence type="ECO:0000313" key="3">
    <source>
        <dbReference type="EnsemblFungi" id="EJT72477"/>
    </source>
</evidence>
<dbReference type="EnsemblFungi" id="EJT72477">
    <property type="protein sequence ID" value="EJT72477"/>
    <property type="gene ID" value="GGTG_09343"/>
</dbReference>
<feature type="region of interest" description="Disordered" evidence="1">
    <location>
        <begin position="174"/>
        <end position="193"/>
    </location>
</feature>
<reference evidence="4" key="1">
    <citation type="submission" date="2010-07" db="EMBL/GenBank/DDBJ databases">
        <title>The genome sequence of Gaeumannomyces graminis var. tritici strain R3-111a-1.</title>
        <authorList>
            <consortium name="The Broad Institute Genome Sequencing Platform"/>
            <person name="Ma L.-J."/>
            <person name="Dead R."/>
            <person name="Young S."/>
            <person name="Zeng Q."/>
            <person name="Koehrsen M."/>
            <person name="Alvarado L."/>
            <person name="Berlin A."/>
            <person name="Chapman S.B."/>
            <person name="Chen Z."/>
            <person name="Freedman E."/>
            <person name="Gellesch M."/>
            <person name="Goldberg J."/>
            <person name="Griggs A."/>
            <person name="Gujja S."/>
            <person name="Heilman E.R."/>
            <person name="Heiman D."/>
            <person name="Hepburn T."/>
            <person name="Howarth C."/>
            <person name="Jen D."/>
            <person name="Larson L."/>
            <person name="Mehta T."/>
            <person name="Neiman D."/>
            <person name="Pearson M."/>
            <person name="Roberts A."/>
            <person name="Saif S."/>
            <person name="Shea T."/>
            <person name="Shenoy N."/>
            <person name="Sisk P."/>
            <person name="Stolte C."/>
            <person name="Sykes S."/>
            <person name="Walk T."/>
            <person name="White J."/>
            <person name="Yandava C."/>
            <person name="Haas B."/>
            <person name="Nusbaum C."/>
            <person name="Birren B."/>
        </authorList>
    </citation>
    <scope>NUCLEOTIDE SEQUENCE [LARGE SCALE GENOMIC DNA]</scope>
    <source>
        <strain evidence="4">R3-111a-1</strain>
    </source>
</reference>
<keyword evidence="4" id="KW-1185">Reference proteome</keyword>
<dbReference type="STRING" id="644352.J3P746"/>
<dbReference type="HOGENOM" id="CLU_021363_0_0_1"/>
<feature type="region of interest" description="Disordered" evidence="1">
    <location>
        <begin position="457"/>
        <end position="510"/>
    </location>
</feature>
<name>J3P746_GAET3</name>
<feature type="compositionally biased region" description="Basic and acidic residues" evidence="1">
    <location>
        <begin position="271"/>
        <end position="281"/>
    </location>
</feature>
<dbReference type="GeneID" id="20349801"/>
<feature type="compositionally biased region" description="Polar residues" evidence="1">
    <location>
        <begin position="580"/>
        <end position="590"/>
    </location>
</feature>
<feature type="compositionally biased region" description="Polar residues" evidence="1">
    <location>
        <begin position="488"/>
        <end position="505"/>
    </location>
</feature>
<feature type="region of interest" description="Disordered" evidence="1">
    <location>
        <begin position="211"/>
        <end position="294"/>
    </location>
</feature>
<reference evidence="2" key="2">
    <citation type="submission" date="2010-07" db="EMBL/GenBank/DDBJ databases">
        <authorList>
            <consortium name="The Broad Institute Genome Sequencing Platform"/>
            <consortium name="Broad Institute Genome Sequencing Center for Infectious Disease"/>
            <person name="Ma L.-J."/>
            <person name="Dead R."/>
            <person name="Young S."/>
            <person name="Zeng Q."/>
            <person name="Koehrsen M."/>
            <person name="Alvarado L."/>
            <person name="Berlin A."/>
            <person name="Chapman S.B."/>
            <person name="Chen Z."/>
            <person name="Freedman E."/>
            <person name="Gellesch M."/>
            <person name="Goldberg J."/>
            <person name="Griggs A."/>
            <person name="Gujja S."/>
            <person name="Heilman E.R."/>
            <person name="Heiman D."/>
            <person name="Hepburn T."/>
            <person name="Howarth C."/>
            <person name="Jen D."/>
            <person name="Larson L."/>
            <person name="Mehta T."/>
            <person name="Neiman D."/>
            <person name="Pearson M."/>
            <person name="Roberts A."/>
            <person name="Saif S."/>
            <person name="Shea T."/>
            <person name="Shenoy N."/>
            <person name="Sisk P."/>
            <person name="Stolte C."/>
            <person name="Sykes S."/>
            <person name="Walk T."/>
            <person name="White J."/>
            <person name="Yandava C."/>
            <person name="Haas B."/>
            <person name="Nusbaum C."/>
            <person name="Birren B."/>
        </authorList>
    </citation>
    <scope>NUCLEOTIDE SEQUENCE</scope>
    <source>
        <strain evidence="2">R3-111a-1</strain>
    </source>
</reference>
<sequence length="706" mass="75869">MFVGQNSNRVVPPDNGHTITAAMSHGIEKLLGGRKFGSLRKPKLRSSARVSSLRSLRPGPTYDLASTPLIEETASVADEHSLFPQPSFIRPKSNRMVARDEASPASKACPLPSSISEPGKSNRSARSSLGSDHASYSIPRRSSSLTKRRGGPSSLSSLVHYEFTTRENKNAARSLSSLCGSQRSISISPRSPKSMRAELDAAFSRQAAVISVGVDTPPPSDSESRPPSSSNGTSRSLSLGQGPSTRSPSQPTPGPSPALVPIPDSALRAPRSSEDASDRRPSLQSLLQPQTPSIETADFSVVFDPILQEPDLGDFLGLSDDDIAESRPPSPGLPVEVASPIVKGSLAPIHTGDLPVSPRTPSISCRRDSRDPPSPWAKPSPNLPPPTPMSVRRISARLSATANEDRAAAMAAFETARIASRYQFDLIYVINLWPKRKMGNPPRFPFSAEAFGDAMSQASATTKRNSTSSMRSSRPDSSSLRFSDMASPGQSIRLSDNEVPNTPRSGGTDDDDVGFHYRFLAAYGLHTVKAPLQISYAVHNKILQTEGWIEYRGTEPDDYQRGYAQAFYQGSVPFCGDGTSRPSTAAQGQAHNGELGNGHVRSEHNRGIIFAAYRKPRPGAEPAIMTAAERMDMQQDAQGLVDMILDCHMVKRRHEQREKFEMMALKSAGFGGRRLESLSGRSGAAPTECGSKAGKFADGARGRASI</sequence>
<dbReference type="AlphaFoldDB" id="J3P746"/>
<accession>J3P746</accession>
<reference evidence="2" key="3">
    <citation type="submission" date="2010-09" db="EMBL/GenBank/DDBJ databases">
        <title>Annotation of Gaeumannomyces graminis var. tritici R3-111a-1.</title>
        <authorList>
            <consortium name="The Broad Institute Genome Sequencing Platform"/>
            <person name="Ma L.-J."/>
            <person name="Dead R."/>
            <person name="Young S.K."/>
            <person name="Zeng Q."/>
            <person name="Gargeya S."/>
            <person name="Fitzgerald M."/>
            <person name="Haas B."/>
            <person name="Abouelleil A."/>
            <person name="Alvarado L."/>
            <person name="Arachchi H.M."/>
            <person name="Berlin A."/>
            <person name="Brown A."/>
            <person name="Chapman S.B."/>
            <person name="Chen Z."/>
            <person name="Dunbar C."/>
            <person name="Freedman E."/>
            <person name="Gearin G."/>
            <person name="Gellesch M."/>
            <person name="Goldberg J."/>
            <person name="Griggs A."/>
            <person name="Gujja S."/>
            <person name="Heiman D."/>
            <person name="Howarth C."/>
            <person name="Larson L."/>
            <person name="Lui A."/>
            <person name="MacDonald P.J.P."/>
            <person name="Mehta T."/>
            <person name="Montmayeur A."/>
            <person name="Murphy C."/>
            <person name="Neiman D."/>
            <person name="Pearson M."/>
            <person name="Priest M."/>
            <person name="Roberts A."/>
            <person name="Saif S."/>
            <person name="Shea T."/>
            <person name="Shenoy N."/>
            <person name="Sisk P."/>
            <person name="Stolte C."/>
            <person name="Sykes S."/>
            <person name="Yandava C."/>
            <person name="Wortman J."/>
            <person name="Nusbaum C."/>
            <person name="Birren B."/>
        </authorList>
    </citation>
    <scope>NUCLEOTIDE SEQUENCE</scope>
    <source>
        <strain evidence="2">R3-111a-1</strain>
    </source>
</reference>
<feature type="region of interest" description="Disordered" evidence="1">
    <location>
        <begin position="313"/>
        <end position="390"/>
    </location>
</feature>
<reference evidence="3" key="5">
    <citation type="submission" date="2018-04" db="UniProtKB">
        <authorList>
            <consortium name="EnsemblFungi"/>
        </authorList>
    </citation>
    <scope>IDENTIFICATION</scope>
    <source>
        <strain evidence="3">R3-111a-1</strain>
    </source>
</reference>
<feature type="compositionally biased region" description="Low complexity" evidence="1">
    <location>
        <begin position="464"/>
        <end position="483"/>
    </location>
</feature>
<dbReference type="EMBL" id="GL385399">
    <property type="protein sequence ID" value="EJT72477.1"/>
    <property type="molecule type" value="Genomic_DNA"/>
</dbReference>
<proteinExistence type="predicted"/>
<gene>
    <name evidence="3" type="primary">20349801</name>
    <name evidence="2" type="ORF">GGTG_09343</name>
</gene>
<dbReference type="Proteomes" id="UP000006039">
    <property type="component" value="Unassembled WGS sequence"/>
</dbReference>
<dbReference type="eggNOG" id="ENOG502R8BV">
    <property type="taxonomic scope" value="Eukaryota"/>
</dbReference>
<feature type="compositionally biased region" description="Pro residues" evidence="1">
    <location>
        <begin position="372"/>
        <end position="388"/>
    </location>
</feature>
<evidence type="ECO:0000313" key="2">
    <source>
        <dbReference type="EMBL" id="EJT72477.1"/>
    </source>
</evidence>
<evidence type="ECO:0000256" key="1">
    <source>
        <dbReference type="SAM" id="MobiDB-lite"/>
    </source>
</evidence>
<feature type="region of interest" description="Disordered" evidence="1">
    <location>
        <begin position="676"/>
        <end position="706"/>
    </location>
</feature>
<reference evidence="3" key="4">
    <citation type="journal article" date="2015" name="G3 (Bethesda)">
        <title>Genome sequences of three phytopathogenic species of the Magnaporthaceae family of fungi.</title>
        <authorList>
            <person name="Okagaki L.H."/>
            <person name="Nunes C.C."/>
            <person name="Sailsbery J."/>
            <person name="Clay B."/>
            <person name="Brown D."/>
            <person name="John T."/>
            <person name="Oh Y."/>
            <person name="Young N."/>
            <person name="Fitzgerald M."/>
            <person name="Haas B.J."/>
            <person name="Zeng Q."/>
            <person name="Young S."/>
            <person name="Adiconis X."/>
            <person name="Fan L."/>
            <person name="Levin J.Z."/>
            <person name="Mitchell T.K."/>
            <person name="Okubara P.A."/>
            <person name="Farman M.L."/>
            <person name="Kohn L.M."/>
            <person name="Birren B."/>
            <person name="Ma L.-J."/>
            <person name="Dean R.A."/>
        </authorList>
    </citation>
    <scope>NUCLEOTIDE SEQUENCE</scope>
    <source>
        <strain evidence="3">R3-111a-1</strain>
    </source>
</reference>